<dbReference type="NCBIfam" id="NF003437">
    <property type="entry name" value="PRK04965.1"/>
    <property type="match status" value="1"/>
</dbReference>
<evidence type="ECO:0000256" key="8">
    <source>
        <dbReference type="ARBA" id="ARBA00023027"/>
    </source>
</evidence>
<evidence type="ECO:0000313" key="11">
    <source>
        <dbReference type="EMBL" id="MEL0658577.1"/>
    </source>
</evidence>
<dbReference type="PRINTS" id="PR00411">
    <property type="entry name" value="PNDRDTASEI"/>
</dbReference>
<dbReference type="Gene3D" id="3.30.390.120">
    <property type="match status" value="1"/>
</dbReference>
<dbReference type="PANTHER" id="PTHR43429">
    <property type="entry name" value="PYRIDINE NUCLEOTIDE-DISULFIDE OXIDOREDUCTASE DOMAIN-CONTAINING"/>
    <property type="match status" value="1"/>
</dbReference>
<evidence type="ECO:0000256" key="4">
    <source>
        <dbReference type="ARBA" id="ARBA00022490"/>
    </source>
</evidence>
<evidence type="ECO:0000256" key="7">
    <source>
        <dbReference type="ARBA" id="ARBA00023002"/>
    </source>
</evidence>
<evidence type="ECO:0000313" key="12">
    <source>
        <dbReference type="Proteomes" id="UP001366060"/>
    </source>
</evidence>
<comment type="caution">
    <text evidence="11">The sequence shown here is derived from an EMBL/GenBank/DDBJ whole genome shotgun (WGS) entry which is preliminary data.</text>
</comment>
<reference evidence="11 12" key="1">
    <citation type="submission" date="2024-02" db="EMBL/GenBank/DDBJ databases">
        <title>Bacteria isolated from the canopy kelp, Nereocystis luetkeana.</title>
        <authorList>
            <person name="Pfister C.A."/>
            <person name="Younker I.T."/>
            <person name="Light S.H."/>
        </authorList>
    </citation>
    <scope>NUCLEOTIDE SEQUENCE [LARGE SCALE GENOMIC DNA]</scope>
    <source>
        <strain evidence="11 12">TI.2.07</strain>
    </source>
</reference>
<dbReference type="PANTHER" id="PTHR43429:SF3">
    <property type="entry name" value="NITRITE REDUCTASE [NAD(P)H]"/>
    <property type="match status" value="1"/>
</dbReference>
<protein>
    <submittedName>
        <fullName evidence="11">NADH:flavorubredoxin reductase NorW</fullName>
        <ecNumber evidence="11">1.18.1.-</ecNumber>
    </submittedName>
</protein>
<accession>A0ABU9H9N5</accession>
<keyword evidence="5" id="KW-0285">Flavoprotein</keyword>
<comment type="similarity">
    <text evidence="3">Belongs to the FAD-dependent oxidoreductase family.</text>
</comment>
<dbReference type="InterPro" id="IPR023753">
    <property type="entry name" value="FAD/NAD-binding_dom"/>
</dbReference>
<evidence type="ECO:0000256" key="2">
    <source>
        <dbReference type="ARBA" id="ARBA00004496"/>
    </source>
</evidence>
<dbReference type="InterPro" id="IPR050260">
    <property type="entry name" value="FAD-bd_OxRdtase"/>
</dbReference>
<keyword evidence="12" id="KW-1185">Reference proteome</keyword>
<proteinExistence type="inferred from homology"/>
<gene>
    <name evidence="11" type="primary">norW</name>
    <name evidence="11" type="ORF">V6255_05420</name>
</gene>
<dbReference type="InterPro" id="IPR041364">
    <property type="entry name" value="Rbx-bd"/>
</dbReference>
<dbReference type="EC" id="1.18.1.-" evidence="11"/>
<keyword evidence="6" id="KW-0274">FAD</keyword>
<dbReference type="Pfam" id="PF18113">
    <property type="entry name" value="Rbx_binding"/>
    <property type="match status" value="1"/>
</dbReference>
<keyword evidence="7 11" id="KW-0560">Oxidoreductase</keyword>
<dbReference type="Gene3D" id="3.50.50.60">
    <property type="entry name" value="FAD/NAD(P)-binding domain"/>
    <property type="match status" value="2"/>
</dbReference>
<evidence type="ECO:0000256" key="6">
    <source>
        <dbReference type="ARBA" id="ARBA00022827"/>
    </source>
</evidence>
<evidence type="ECO:0000259" key="9">
    <source>
        <dbReference type="Pfam" id="PF07992"/>
    </source>
</evidence>
<dbReference type="PRINTS" id="PR00368">
    <property type="entry name" value="FADPNR"/>
</dbReference>
<comment type="subcellular location">
    <subcellularLocation>
        <location evidence="2">Cytoplasm</location>
    </subcellularLocation>
</comment>
<evidence type="ECO:0000256" key="5">
    <source>
        <dbReference type="ARBA" id="ARBA00022630"/>
    </source>
</evidence>
<evidence type="ECO:0000259" key="10">
    <source>
        <dbReference type="Pfam" id="PF18113"/>
    </source>
</evidence>
<comment type="cofactor">
    <cofactor evidence="1">
        <name>FAD</name>
        <dbReference type="ChEBI" id="CHEBI:57692"/>
    </cofactor>
</comment>
<dbReference type="InterPro" id="IPR036188">
    <property type="entry name" value="FAD/NAD-bd_sf"/>
</dbReference>
<dbReference type="Pfam" id="PF07992">
    <property type="entry name" value="Pyr_redox_2"/>
    <property type="match status" value="1"/>
</dbReference>
<name>A0ABU9H9N5_9GAMM</name>
<evidence type="ECO:0000256" key="1">
    <source>
        <dbReference type="ARBA" id="ARBA00001974"/>
    </source>
</evidence>
<organism evidence="11 12">
    <name type="scientific">Psychromonas arctica</name>
    <dbReference type="NCBI Taxonomy" id="168275"/>
    <lineage>
        <taxon>Bacteria</taxon>
        <taxon>Pseudomonadati</taxon>
        <taxon>Pseudomonadota</taxon>
        <taxon>Gammaproteobacteria</taxon>
        <taxon>Alteromonadales</taxon>
        <taxon>Psychromonadaceae</taxon>
        <taxon>Psychromonas</taxon>
    </lineage>
</organism>
<keyword evidence="4" id="KW-0963">Cytoplasm</keyword>
<dbReference type="Proteomes" id="UP001366060">
    <property type="component" value="Unassembled WGS sequence"/>
</dbReference>
<keyword evidence="8" id="KW-0520">NAD</keyword>
<feature type="domain" description="FAD/NAD(P)-binding" evidence="9">
    <location>
        <begin position="5"/>
        <end position="289"/>
    </location>
</feature>
<dbReference type="EMBL" id="JBAKBA010000009">
    <property type="protein sequence ID" value="MEL0658577.1"/>
    <property type="molecule type" value="Genomic_DNA"/>
</dbReference>
<dbReference type="GO" id="GO:0016491">
    <property type="term" value="F:oxidoreductase activity"/>
    <property type="evidence" value="ECO:0007669"/>
    <property type="project" value="UniProtKB-KW"/>
</dbReference>
<sequence>MTLPIVIIGSGFAAYQLVKALRRQNNEIDICIITADSGDDYNKPDLSHVFSKKQSVADVINTTAAEFAEQYKIRLITKTRVNEIDGFNKFIIAGEHKISYSKLVLATGATPFIPAIKGNAAQRLLTLNSLQEFAACQEKITSAESVLVIGGGLIGVEIALDLANAGKQVTLVEPSPQLMSRQLPEYVALELQKNLVQHNIEIKTACTVSTIELEAALDINDTTTKHGKMLVLLSNNDHLQVDQVIVCAGLKPNTQLAAQSNIKTEHGICVDANLQTSIKDIYSLGDCAQFEGLVRAYLQPILISANVLAKTLLDAPSAVNLPHIMIKVKTPTYPIQIGGVTCSNEINRWVFDVQTEGIIAKAYNEQQKLIGFVVTAEKTAQAFPLLRELSQA</sequence>
<dbReference type="SUPFAM" id="SSF51905">
    <property type="entry name" value="FAD/NAD(P)-binding domain"/>
    <property type="match status" value="2"/>
</dbReference>
<dbReference type="RefSeq" id="WP_341627227.1">
    <property type="nucleotide sequence ID" value="NZ_JBAKBA010000009.1"/>
</dbReference>
<feature type="domain" description="Rubredoxin binding" evidence="10">
    <location>
        <begin position="318"/>
        <end position="389"/>
    </location>
</feature>
<evidence type="ECO:0000256" key="3">
    <source>
        <dbReference type="ARBA" id="ARBA00006442"/>
    </source>
</evidence>